<dbReference type="Proteomes" id="UP000663828">
    <property type="component" value="Unassembled WGS sequence"/>
</dbReference>
<dbReference type="EMBL" id="CAJNOR010011743">
    <property type="protein sequence ID" value="CAF1663433.1"/>
    <property type="molecule type" value="Genomic_DNA"/>
</dbReference>
<name>A0A815UMW8_ADIRI</name>
<dbReference type="Proteomes" id="UP000663852">
    <property type="component" value="Unassembled WGS sequence"/>
</dbReference>
<evidence type="ECO:0000313" key="2">
    <source>
        <dbReference type="EMBL" id="CAF1663433.1"/>
    </source>
</evidence>
<gene>
    <name evidence="1" type="ORF">EDS130_LOCUS43702</name>
    <name evidence="2" type="ORF">XAT740_LOCUS57321</name>
</gene>
<reference evidence="1" key="1">
    <citation type="submission" date="2021-02" db="EMBL/GenBank/DDBJ databases">
        <authorList>
            <person name="Nowell W R."/>
        </authorList>
    </citation>
    <scope>NUCLEOTIDE SEQUENCE</scope>
</reference>
<evidence type="ECO:0000313" key="4">
    <source>
        <dbReference type="Proteomes" id="UP000663852"/>
    </source>
</evidence>
<dbReference type="Gene3D" id="3.90.176.10">
    <property type="entry name" value="Toxin ADP-ribosyltransferase, Chain A, domain 1"/>
    <property type="match status" value="1"/>
</dbReference>
<comment type="caution">
    <text evidence="1">The sequence shown here is derived from an EMBL/GenBank/DDBJ whole genome shotgun (WGS) entry which is preliminary data.</text>
</comment>
<evidence type="ECO:0000313" key="3">
    <source>
        <dbReference type="Proteomes" id="UP000663828"/>
    </source>
</evidence>
<dbReference type="EMBL" id="CAJNOJ010000749">
    <property type="protein sequence ID" value="CAF1518308.1"/>
    <property type="molecule type" value="Genomic_DNA"/>
</dbReference>
<sequence length="122" mass="13969">MLNIWEPVPPTESIPTIPEFPVLWVFNLNDTNQRSALSISSISQHEDEEEILILRYIPFIITSVVKQDGGMTEIYLTQYSEDISQLNQPTTNMIHSFPMDDSGSELELTEYDHNDQPLLSIT</sequence>
<keyword evidence="3" id="KW-1185">Reference proteome</keyword>
<protein>
    <submittedName>
        <fullName evidence="1">Uncharacterized protein</fullName>
    </submittedName>
</protein>
<dbReference type="SUPFAM" id="SSF56399">
    <property type="entry name" value="ADP-ribosylation"/>
    <property type="match status" value="1"/>
</dbReference>
<evidence type="ECO:0000313" key="1">
    <source>
        <dbReference type="EMBL" id="CAF1518308.1"/>
    </source>
</evidence>
<proteinExistence type="predicted"/>
<organism evidence="1 4">
    <name type="scientific">Adineta ricciae</name>
    <name type="common">Rotifer</name>
    <dbReference type="NCBI Taxonomy" id="249248"/>
    <lineage>
        <taxon>Eukaryota</taxon>
        <taxon>Metazoa</taxon>
        <taxon>Spiralia</taxon>
        <taxon>Gnathifera</taxon>
        <taxon>Rotifera</taxon>
        <taxon>Eurotatoria</taxon>
        <taxon>Bdelloidea</taxon>
        <taxon>Adinetida</taxon>
        <taxon>Adinetidae</taxon>
        <taxon>Adineta</taxon>
    </lineage>
</organism>
<dbReference type="AlphaFoldDB" id="A0A815UMW8"/>
<accession>A0A815UMW8</accession>